<dbReference type="Gene3D" id="1.25.40.10">
    <property type="entry name" value="Tetratricopeptide repeat domain"/>
    <property type="match status" value="1"/>
</dbReference>
<reference evidence="6" key="1">
    <citation type="submission" date="2020-02" db="EMBL/GenBank/DDBJ databases">
        <authorList>
            <person name="Meier V. D."/>
        </authorList>
    </citation>
    <scope>NUCLEOTIDE SEQUENCE</scope>
    <source>
        <strain evidence="6">AVDCRST_MAG77</strain>
    </source>
</reference>
<proteinExistence type="inferred from homology"/>
<dbReference type="InterPro" id="IPR011990">
    <property type="entry name" value="TPR-like_helical_dom_sf"/>
</dbReference>
<dbReference type="InterPro" id="IPR019734">
    <property type="entry name" value="TPR_rpt"/>
</dbReference>
<dbReference type="Pfam" id="PF13428">
    <property type="entry name" value="TPR_14"/>
    <property type="match status" value="1"/>
</dbReference>
<dbReference type="PANTHER" id="PTHR16263:SF4">
    <property type="entry name" value="TETRATRICOPEPTIDE REPEAT PROTEIN 38"/>
    <property type="match status" value="1"/>
</dbReference>
<dbReference type="AlphaFoldDB" id="A0A6J4JPD5"/>
<dbReference type="PANTHER" id="PTHR16263">
    <property type="entry name" value="TETRATRICOPEPTIDE REPEAT PROTEIN 38"/>
    <property type="match status" value="1"/>
</dbReference>
<evidence type="ECO:0000256" key="3">
    <source>
        <dbReference type="ARBA" id="ARBA00022737"/>
    </source>
</evidence>
<name>A0A6J4JPD5_9CHLR</name>
<keyword evidence="4 5" id="KW-0802">TPR repeat</keyword>
<protein>
    <recommendedName>
        <fullName evidence="2">Tetratricopeptide repeat protein 38</fullName>
    </recommendedName>
</protein>
<evidence type="ECO:0000313" key="6">
    <source>
        <dbReference type="EMBL" id="CAA9283583.1"/>
    </source>
</evidence>
<evidence type="ECO:0000256" key="4">
    <source>
        <dbReference type="ARBA" id="ARBA00022803"/>
    </source>
</evidence>
<organism evidence="6">
    <name type="scientific">uncultured Chloroflexota bacterium</name>
    <dbReference type="NCBI Taxonomy" id="166587"/>
    <lineage>
        <taxon>Bacteria</taxon>
        <taxon>Bacillati</taxon>
        <taxon>Chloroflexota</taxon>
        <taxon>environmental samples</taxon>
    </lineage>
</organism>
<dbReference type="InterPro" id="IPR033891">
    <property type="entry name" value="TTC38"/>
</dbReference>
<evidence type="ECO:0000256" key="2">
    <source>
        <dbReference type="ARBA" id="ARBA00019992"/>
    </source>
</evidence>
<comment type="similarity">
    <text evidence="1">Belongs to the TTC38 family.</text>
</comment>
<feature type="repeat" description="TPR" evidence="5">
    <location>
        <begin position="16"/>
        <end position="49"/>
    </location>
</feature>
<keyword evidence="3" id="KW-0677">Repeat</keyword>
<sequence length="270" mass="29115">MQTADCDLDLQTSADAVALGQAAFAHVRTGDYAAARPLLDRALALNPRSPMLAHTMAHLTGDSGALEEGAAFMRSFLANDDPAHGLHAHNSWHLASMEMELGRPAAALELYMRAVGPRVAELPMTFFSAVSLLWMLELNGYGTSGGAGNATLPWEELRDVALTLDTKSALEQVGRAMSFIGAGDDNGLESLLNRLREDSTEQDTMQAAITSEVVIPLAMGLRAFHRGDYGAAVALMEPLAQSFARLSTFRDQLVVFEDTLREAQRRKTLG</sequence>
<gene>
    <name evidence="6" type="ORF">AVDCRST_MAG77-4058</name>
</gene>
<accession>A0A6J4JPD5</accession>
<dbReference type="PROSITE" id="PS50005">
    <property type="entry name" value="TPR"/>
    <property type="match status" value="1"/>
</dbReference>
<evidence type="ECO:0000256" key="1">
    <source>
        <dbReference type="ARBA" id="ARBA00005857"/>
    </source>
</evidence>
<dbReference type="SUPFAM" id="SSF48452">
    <property type="entry name" value="TPR-like"/>
    <property type="match status" value="1"/>
</dbReference>
<dbReference type="EMBL" id="CADCTC010000216">
    <property type="protein sequence ID" value="CAA9283583.1"/>
    <property type="molecule type" value="Genomic_DNA"/>
</dbReference>
<evidence type="ECO:0000256" key="5">
    <source>
        <dbReference type="PROSITE-ProRule" id="PRU00339"/>
    </source>
</evidence>